<dbReference type="KEGG" id="phv:HU739_009840"/>
<dbReference type="EMBL" id="CP077091">
    <property type="protein sequence ID" value="QXI19269.1"/>
    <property type="molecule type" value="Genomic_DNA"/>
</dbReference>
<proteinExistence type="predicted"/>
<dbReference type="RefSeq" id="WP_186550678.1">
    <property type="nucleotide sequence ID" value="NZ_CP077091.1"/>
</dbReference>
<gene>
    <name evidence="1" type="ORF">HU739_009840</name>
</gene>
<reference evidence="1 2" key="1">
    <citation type="journal article" date="2020" name="Microorganisms">
        <title>Reliable Identification of Environmental Pseudomonas Isolates Using the rpoD Gene.</title>
        <authorList>
            <consortium name="The Broad Institute Genome Sequencing Platform"/>
            <person name="Girard L."/>
            <person name="Lood C."/>
            <person name="Rokni-Zadeh H."/>
            <person name="van Noort V."/>
            <person name="Lavigne R."/>
            <person name="De Mot R."/>
        </authorList>
    </citation>
    <scope>NUCLEOTIDE SEQUENCE [LARGE SCALE GENOMIC DNA]</scope>
    <source>
        <strain evidence="1 2">SWRI65</strain>
    </source>
</reference>
<name>A0A9E6P387_9PSED</name>
<keyword evidence="2" id="KW-1185">Reference proteome</keyword>
<evidence type="ECO:0000313" key="2">
    <source>
        <dbReference type="Proteomes" id="UP000631521"/>
    </source>
</evidence>
<protein>
    <submittedName>
        <fullName evidence="1">Uncharacterized protein</fullName>
    </submittedName>
</protein>
<reference evidence="1 2" key="2">
    <citation type="journal article" date="2021" name="Microorganisms">
        <title>The Ever-Expanding Pseudomonas Genus: Description of 43 New Species and Partition of the Pseudomonas putida Group.</title>
        <authorList>
            <person name="Girard L."/>
            <person name="Lood C."/>
            <person name="Hofte M."/>
            <person name="Vandamme P."/>
            <person name="Rokni-Zadeh H."/>
            <person name="van Noort V."/>
            <person name="Lavigne R."/>
            <person name="De Mot R."/>
        </authorList>
    </citation>
    <scope>NUCLEOTIDE SEQUENCE [LARGE SCALE GENOMIC DNA]</scope>
    <source>
        <strain evidence="1 2">SWRI65</strain>
    </source>
</reference>
<dbReference type="Proteomes" id="UP000631521">
    <property type="component" value="Chromosome"/>
</dbReference>
<dbReference type="AlphaFoldDB" id="A0A9E6P387"/>
<accession>A0A9E6P387</accession>
<sequence>MVDRTYKKLEGMTLKYVSGLLQENPRESSIFYEVTFDLGLDFLHFVKMANSYIPGYLDNPINAIRPELDGIAYHYSYNYLFRHAGNIHDSEALFKVFASPAYYMNQWGTGAELEVRYGEPAFKVVRGKLRITARQDFRLKNGNARIHIENLPIISFNWALNLMLGHLKMPIIASPGSVVVCMYTEEDEVDVGGRKMFRGTRYMVGSKLAFGVIKPGQILTAQ</sequence>
<organism evidence="1 2">
    <name type="scientific">Pseudomonas hamedanensis</name>
    <dbReference type="NCBI Taxonomy" id="2745504"/>
    <lineage>
        <taxon>Bacteria</taxon>
        <taxon>Pseudomonadati</taxon>
        <taxon>Pseudomonadota</taxon>
        <taxon>Gammaproteobacteria</taxon>
        <taxon>Pseudomonadales</taxon>
        <taxon>Pseudomonadaceae</taxon>
        <taxon>Pseudomonas</taxon>
    </lineage>
</organism>
<evidence type="ECO:0000313" key="1">
    <source>
        <dbReference type="EMBL" id="QXI19269.1"/>
    </source>
</evidence>